<dbReference type="Proteomes" id="UP000246635">
    <property type="component" value="Unassembled WGS sequence"/>
</dbReference>
<comment type="caution">
    <text evidence="1">The sequence shown here is derived from an EMBL/GenBank/DDBJ whole genome shotgun (WGS) entry which is preliminary data.</text>
</comment>
<gene>
    <name evidence="1" type="ORF">DFQ01_108142</name>
</gene>
<name>A0A2V2YTW4_9BACL</name>
<accession>A0A2V2YTW4</accession>
<protein>
    <submittedName>
        <fullName evidence="1">Uncharacterized protein</fullName>
    </submittedName>
</protein>
<sequence>MITLLSYVFIPTENVKIFNESLQVHKLFNVDVRLKAI</sequence>
<evidence type="ECO:0000313" key="2">
    <source>
        <dbReference type="Proteomes" id="UP000246635"/>
    </source>
</evidence>
<evidence type="ECO:0000313" key="1">
    <source>
        <dbReference type="EMBL" id="PWW02865.1"/>
    </source>
</evidence>
<reference evidence="1 2" key="1">
    <citation type="submission" date="2018-05" db="EMBL/GenBank/DDBJ databases">
        <title>Genomic Encyclopedia of Type Strains, Phase III (KMG-III): the genomes of soil and plant-associated and newly described type strains.</title>
        <authorList>
            <person name="Whitman W."/>
        </authorList>
    </citation>
    <scope>NUCLEOTIDE SEQUENCE [LARGE SCALE GENOMIC DNA]</scope>
    <source>
        <strain evidence="1 2">CECT 5696</strain>
    </source>
</reference>
<dbReference type="AlphaFoldDB" id="A0A2V2YTW4"/>
<keyword evidence="2" id="KW-1185">Reference proteome</keyword>
<dbReference type="EMBL" id="QGTQ01000008">
    <property type="protein sequence ID" value="PWW02865.1"/>
    <property type="molecule type" value="Genomic_DNA"/>
</dbReference>
<organism evidence="1 2">
    <name type="scientific">Paenibacillus cellulosilyticus</name>
    <dbReference type="NCBI Taxonomy" id="375489"/>
    <lineage>
        <taxon>Bacteria</taxon>
        <taxon>Bacillati</taxon>
        <taxon>Bacillota</taxon>
        <taxon>Bacilli</taxon>
        <taxon>Bacillales</taxon>
        <taxon>Paenibacillaceae</taxon>
        <taxon>Paenibacillus</taxon>
    </lineage>
</organism>
<proteinExistence type="predicted"/>